<organism evidence="2">
    <name type="scientific">hydrothermal vent metagenome</name>
    <dbReference type="NCBI Taxonomy" id="652676"/>
    <lineage>
        <taxon>unclassified sequences</taxon>
        <taxon>metagenomes</taxon>
        <taxon>ecological metagenomes</taxon>
    </lineage>
</organism>
<dbReference type="GO" id="GO:0016020">
    <property type="term" value="C:membrane"/>
    <property type="evidence" value="ECO:0007669"/>
    <property type="project" value="InterPro"/>
</dbReference>
<evidence type="ECO:0000259" key="1">
    <source>
        <dbReference type="PROSITE" id="PS50268"/>
    </source>
</evidence>
<sequence>MIFKILISSLVFLMLYACGGNNNAADSKKSNATIALPVNLQKLALATDGTLNAYITIDDNVSNRIIMRIDPVNGSSATVTIPKLTLATHDVLITYEFTTTGGITYTLASANKTINLSSDVPVNLGFVSDDYIFDTFDSDDDNVNNAVELKLGSNPAIANPHLFTNPIDINMNENTIFTGYKAVISGSHDDAVTFSLGSVTGQDQAVFNIDRITGKLTFKIAADFESPTDVNQDNIYEVGVIASDGTNVIVQNICITVNNINERPFITT</sequence>
<evidence type="ECO:0000313" key="2">
    <source>
        <dbReference type="EMBL" id="VAW57697.1"/>
    </source>
</evidence>
<dbReference type="GO" id="GO:0005509">
    <property type="term" value="F:calcium ion binding"/>
    <property type="evidence" value="ECO:0007669"/>
    <property type="project" value="InterPro"/>
</dbReference>
<feature type="domain" description="Cadherin" evidence="1">
    <location>
        <begin position="192"/>
        <end position="266"/>
    </location>
</feature>
<reference evidence="2" key="1">
    <citation type="submission" date="2018-06" db="EMBL/GenBank/DDBJ databases">
        <authorList>
            <person name="Zhirakovskaya E."/>
        </authorList>
    </citation>
    <scope>NUCLEOTIDE SEQUENCE</scope>
</reference>
<dbReference type="SUPFAM" id="SSF49313">
    <property type="entry name" value="Cadherin-like"/>
    <property type="match status" value="1"/>
</dbReference>
<name>A0A3B0X458_9ZZZZ</name>
<dbReference type="Gene3D" id="2.60.40.60">
    <property type="entry name" value="Cadherins"/>
    <property type="match status" value="1"/>
</dbReference>
<protein>
    <recommendedName>
        <fullName evidence="1">Cadherin domain-containing protein</fullName>
    </recommendedName>
</protein>
<dbReference type="PROSITE" id="PS50268">
    <property type="entry name" value="CADHERIN_2"/>
    <property type="match status" value="1"/>
</dbReference>
<proteinExistence type="predicted"/>
<gene>
    <name evidence="2" type="ORF">MNBD_GAMMA07-509</name>
</gene>
<dbReference type="EMBL" id="UOFF01000440">
    <property type="protein sequence ID" value="VAW57697.1"/>
    <property type="molecule type" value="Genomic_DNA"/>
</dbReference>
<accession>A0A3B0X458</accession>
<dbReference type="InterPro" id="IPR015919">
    <property type="entry name" value="Cadherin-like_sf"/>
</dbReference>
<dbReference type="AlphaFoldDB" id="A0A3B0X458"/>
<dbReference type="InterPro" id="IPR002126">
    <property type="entry name" value="Cadherin-like_dom"/>
</dbReference>
<dbReference type="GO" id="GO:0007156">
    <property type="term" value="P:homophilic cell adhesion via plasma membrane adhesion molecules"/>
    <property type="evidence" value="ECO:0007669"/>
    <property type="project" value="InterPro"/>
</dbReference>
<dbReference type="PROSITE" id="PS51257">
    <property type="entry name" value="PROKAR_LIPOPROTEIN"/>
    <property type="match status" value="1"/>
</dbReference>